<dbReference type="AlphaFoldDB" id="M3XUB2"/>
<evidence type="ECO:0000313" key="2">
    <source>
        <dbReference type="Ensembl" id="ENSMPUP00000002662.1"/>
    </source>
</evidence>
<dbReference type="InParanoid" id="M3XUB2"/>
<dbReference type="HOGENOM" id="CLU_808836_0_0_1"/>
<feature type="region of interest" description="Disordered" evidence="1">
    <location>
        <begin position="107"/>
        <end position="152"/>
    </location>
</feature>
<reference evidence="2" key="1">
    <citation type="submission" date="2024-06" db="UniProtKB">
        <authorList>
            <consortium name="Ensembl"/>
        </authorList>
    </citation>
    <scope>IDENTIFICATION</scope>
</reference>
<dbReference type="Ensembl" id="ENSMPUT00000002717.1">
    <property type="protein sequence ID" value="ENSMPUP00000002662.1"/>
    <property type="gene ID" value="ENSMPUG00000002690.1"/>
</dbReference>
<feature type="region of interest" description="Disordered" evidence="1">
    <location>
        <begin position="172"/>
        <end position="238"/>
    </location>
</feature>
<sequence length="343" mass="37582">MGYTSCQTPSQDCQQGTTSVCLPKYHTNRQSYQNYDTEPFPRPILTNQLYLNFQANKQQLIFCSSQRVLARPHRNKISILSSRFQALPRSRSLANCPSSSTLPLPHIQPSYCQLPPGSKELREGSLRGGEGAQPGRPSAGSQGTRRRRRRLRNPERIRLPWLLWGLTPAAAADWPPSPPTCPGRHVGRKRRVTQRPNGCRGGSGGGGGDGGAACPELPRRREAGGGGRRGRRGPIRSGTVARRGLVATCVRLQGGVGRGGRPAAPGRHLRAAPLRGVGPLVPLLPRGVKDSQLRCLHFSDFLKVPLVEVQSLPFQGSRKHPHRPFSAIECSYLPRSTLNKFPY</sequence>
<name>M3XUB2_MUSPF</name>
<proteinExistence type="predicted"/>
<evidence type="ECO:0000256" key="1">
    <source>
        <dbReference type="SAM" id="MobiDB-lite"/>
    </source>
</evidence>
<feature type="compositionally biased region" description="Gly residues" evidence="1">
    <location>
        <begin position="199"/>
        <end position="211"/>
    </location>
</feature>
<organism evidence="2">
    <name type="scientific">Mustela putorius furo</name>
    <name type="common">European domestic ferret</name>
    <name type="synonym">Mustela furo</name>
    <dbReference type="NCBI Taxonomy" id="9669"/>
    <lineage>
        <taxon>Eukaryota</taxon>
        <taxon>Metazoa</taxon>
        <taxon>Chordata</taxon>
        <taxon>Craniata</taxon>
        <taxon>Vertebrata</taxon>
        <taxon>Euteleostomi</taxon>
        <taxon>Mammalia</taxon>
        <taxon>Eutheria</taxon>
        <taxon>Laurasiatheria</taxon>
        <taxon>Carnivora</taxon>
        <taxon>Caniformia</taxon>
        <taxon>Musteloidea</taxon>
        <taxon>Mustelidae</taxon>
        <taxon>Mustelinae</taxon>
        <taxon>Mustela</taxon>
    </lineage>
</organism>
<protein>
    <submittedName>
        <fullName evidence="2">Uncharacterized protein</fullName>
    </submittedName>
</protein>
<dbReference type="EMBL" id="AEYP01103038">
    <property type="status" value="NOT_ANNOTATED_CDS"/>
    <property type="molecule type" value="Genomic_DNA"/>
</dbReference>
<accession>M3XUB2</accession>